<dbReference type="CDD" id="cd03801">
    <property type="entry name" value="GT4_PimA-like"/>
    <property type="match status" value="1"/>
</dbReference>
<dbReference type="OrthoDB" id="9177777at2"/>
<feature type="domain" description="Glycosyl transferase family 1" evidence="2">
    <location>
        <begin position="209"/>
        <end position="303"/>
    </location>
</feature>
<dbReference type="SUPFAM" id="SSF53756">
    <property type="entry name" value="UDP-Glycosyltransferase/glycogen phosphorylase"/>
    <property type="match status" value="1"/>
</dbReference>
<organism evidence="3 4">
    <name type="scientific">Nitrosospira multiformis</name>
    <dbReference type="NCBI Taxonomy" id="1231"/>
    <lineage>
        <taxon>Bacteria</taxon>
        <taxon>Pseudomonadati</taxon>
        <taxon>Pseudomonadota</taxon>
        <taxon>Betaproteobacteria</taxon>
        <taxon>Nitrosomonadales</taxon>
        <taxon>Nitrosomonadaceae</taxon>
        <taxon>Nitrosospira</taxon>
    </lineage>
</organism>
<evidence type="ECO:0000256" key="1">
    <source>
        <dbReference type="ARBA" id="ARBA00022679"/>
    </source>
</evidence>
<dbReference type="GO" id="GO:0016757">
    <property type="term" value="F:glycosyltransferase activity"/>
    <property type="evidence" value="ECO:0007669"/>
    <property type="project" value="InterPro"/>
</dbReference>
<dbReference type="Gene3D" id="3.40.50.2000">
    <property type="entry name" value="Glycogen Phosphorylase B"/>
    <property type="match status" value="1"/>
</dbReference>
<dbReference type="GO" id="GO:0009103">
    <property type="term" value="P:lipopolysaccharide biosynthetic process"/>
    <property type="evidence" value="ECO:0007669"/>
    <property type="project" value="TreeGrafter"/>
</dbReference>
<proteinExistence type="predicted"/>
<evidence type="ECO:0000313" key="4">
    <source>
        <dbReference type="Proteomes" id="UP000182649"/>
    </source>
</evidence>
<dbReference type="Pfam" id="PF00534">
    <property type="entry name" value="Glycos_transf_1"/>
    <property type="match status" value="1"/>
</dbReference>
<gene>
    <name evidence="3" type="ORF">SAMN05216417_11563</name>
</gene>
<dbReference type="AlphaFoldDB" id="A0A1I7I7N8"/>
<dbReference type="PANTHER" id="PTHR46401:SF2">
    <property type="entry name" value="GLYCOSYLTRANSFERASE WBBK-RELATED"/>
    <property type="match status" value="1"/>
</dbReference>
<evidence type="ECO:0000259" key="2">
    <source>
        <dbReference type="Pfam" id="PF00534"/>
    </source>
</evidence>
<dbReference type="Proteomes" id="UP000182649">
    <property type="component" value="Unassembled WGS sequence"/>
</dbReference>
<evidence type="ECO:0000313" key="3">
    <source>
        <dbReference type="EMBL" id="SFU68992.1"/>
    </source>
</evidence>
<name>A0A1I7I7N8_9PROT</name>
<protein>
    <submittedName>
        <fullName evidence="3">Glycosyl transferases group 1</fullName>
    </submittedName>
</protein>
<dbReference type="PANTHER" id="PTHR46401">
    <property type="entry name" value="GLYCOSYLTRANSFERASE WBBK-RELATED"/>
    <property type="match status" value="1"/>
</dbReference>
<dbReference type="EMBL" id="FPBZ01000015">
    <property type="protein sequence ID" value="SFU68992.1"/>
    <property type="molecule type" value="Genomic_DNA"/>
</dbReference>
<accession>A0A1I7I7N8</accession>
<dbReference type="InterPro" id="IPR001296">
    <property type="entry name" value="Glyco_trans_1"/>
</dbReference>
<keyword evidence="1 3" id="KW-0808">Transferase</keyword>
<reference evidence="3 4" key="1">
    <citation type="submission" date="2016-10" db="EMBL/GenBank/DDBJ databases">
        <authorList>
            <person name="de Groot N.N."/>
        </authorList>
    </citation>
    <scope>NUCLEOTIDE SEQUENCE [LARGE SCALE GENOMIC DNA]</scope>
    <source>
        <strain evidence="3 4">Nl14</strain>
    </source>
</reference>
<dbReference type="Gene3D" id="3.40.50.11090">
    <property type="match status" value="1"/>
</dbReference>
<sequence>MKIAYLIPSCGVSGGVAVICQHANRLLRRGHEVVLLTETLDSGLGWFPNQNVPILSLKQYPNGLDILVATGWSTSFLAANLPAKHKFYFVQSDETRFHPKDSEWQHITRLSYLMSFNYLTEARWIKSWLLENFGHQAQLIPNGLDPSLFHPTNPLQPKGHKPRILLEGAIELPYKGMAEAFEAVSDLDVEVWCVSSYGRPKHGWKCDRFFEQVPMKEMAKIYSSCDILLKLSRVEGFFGPPMEMMACGGAVIVGRVTGYDEYIVDGVNALVVEPDDVSAARMAVQKLIFDHELRNRLIENGKKTAAAWSWDKPMDDLENYYYNVLEGNVGISVTDVRIATNKSIAFFFYQLLGIELRDSLSPSSNLPSSQAGMHNYAHRLSLRLEKLAVYRLIANILGRAYYRYRKAVGHINTARFRVNNK</sequence>